<protein>
    <recommendedName>
        <fullName evidence="3">Cell envelope-related transcriptional attenuator domain-containing protein</fullName>
    </recommendedName>
</protein>
<dbReference type="NCBIfam" id="TIGR00350">
    <property type="entry name" value="lytR_cpsA_psr"/>
    <property type="match status" value="1"/>
</dbReference>
<feature type="region of interest" description="Disordered" evidence="2">
    <location>
        <begin position="1"/>
        <end position="26"/>
    </location>
</feature>
<name>A0ABP5CYT3_9ACTN</name>
<proteinExistence type="inferred from homology"/>
<dbReference type="PANTHER" id="PTHR33392">
    <property type="entry name" value="POLYISOPRENYL-TEICHOIC ACID--PEPTIDOGLYCAN TEICHOIC ACID TRANSFERASE TAGU"/>
    <property type="match status" value="1"/>
</dbReference>
<dbReference type="Gene3D" id="3.40.630.190">
    <property type="entry name" value="LCP protein"/>
    <property type="match status" value="1"/>
</dbReference>
<dbReference type="InterPro" id="IPR004474">
    <property type="entry name" value="LytR_CpsA_psr"/>
</dbReference>
<evidence type="ECO:0000259" key="3">
    <source>
        <dbReference type="Pfam" id="PF03816"/>
    </source>
</evidence>
<evidence type="ECO:0000256" key="1">
    <source>
        <dbReference type="ARBA" id="ARBA00006068"/>
    </source>
</evidence>
<evidence type="ECO:0000256" key="2">
    <source>
        <dbReference type="SAM" id="MobiDB-lite"/>
    </source>
</evidence>
<evidence type="ECO:0000313" key="5">
    <source>
        <dbReference type="Proteomes" id="UP001499854"/>
    </source>
</evidence>
<reference evidence="5" key="1">
    <citation type="journal article" date="2019" name="Int. J. Syst. Evol. Microbiol.">
        <title>The Global Catalogue of Microorganisms (GCM) 10K type strain sequencing project: providing services to taxonomists for standard genome sequencing and annotation.</title>
        <authorList>
            <consortium name="The Broad Institute Genomics Platform"/>
            <consortium name="The Broad Institute Genome Sequencing Center for Infectious Disease"/>
            <person name="Wu L."/>
            <person name="Ma J."/>
        </authorList>
    </citation>
    <scope>NUCLEOTIDE SEQUENCE [LARGE SCALE GENOMIC DNA]</scope>
    <source>
        <strain evidence="5">JCM 16013</strain>
    </source>
</reference>
<dbReference type="RefSeq" id="WP_344657857.1">
    <property type="nucleotide sequence ID" value="NZ_BAAAQM010000016.1"/>
</dbReference>
<feature type="region of interest" description="Disordered" evidence="2">
    <location>
        <begin position="363"/>
        <end position="397"/>
    </location>
</feature>
<feature type="compositionally biased region" description="Basic residues" evidence="2">
    <location>
        <begin position="11"/>
        <end position="26"/>
    </location>
</feature>
<dbReference type="PANTHER" id="PTHR33392:SF6">
    <property type="entry name" value="POLYISOPRENYL-TEICHOIC ACID--PEPTIDOGLYCAN TEICHOIC ACID TRANSFERASE TAGU"/>
    <property type="match status" value="1"/>
</dbReference>
<feature type="compositionally biased region" description="Basic residues" evidence="2">
    <location>
        <begin position="383"/>
        <end position="392"/>
    </location>
</feature>
<feature type="domain" description="Cell envelope-related transcriptional attenuator" evidence="3">
    <location>
        <begin position="113"/>
        <end position="263"/>
    </location>
</feature>
<dbReference type="Proteomes" id="UP001499854">
    <property type="component" value="Unassembled WGS sequence"/>
</dbReference>
<feature type="compositionally biased region" description="Polar residues" evidence="2">
    <location>
        <begin position="372"/>
        <end position="381"/>
    </location>
</feature>
<comment type="similarity">
    <text evidence="1">Belongs to the LytR/CpsA/Psr (LCP) family.</text>
</comment>
<keyword evidence="5" id="KW-1185">Reference proteome</keyword>
<gene>
    <name evidence="4" type="ORF">GCM10009838_32520</name>
</gene>
<dbReference type="EMBL" id="BAAAQM010000016">
    <property type="protein sequence ID" value="GAA1970807.1"/>
    <property type="molecule type" value="Genomic_DNA"/>
</dbReference>
<comment type="caution">
    <text evidence="4">The sequence shown here is derived from an EMBL/GenBank/DDBJ whole genome shotgun (WGS) entry which is preliminary data.</text>
</comment>
<sequence>MVDNVAELLRRRPAPRPPRGRGPNRRTARLAAAWTGGTLSAAILMVSGYGWSVTDAVDTATVRSDVFQGLDGRPADTPATDILLVGSDTRRGLSEGTRDTLHLGSLGSADGQRSDTIILAQLAADRKSLTLLSIPRDSYVTIPATATRPEHKAKINSALDLGGPALTVATVEHATGIHIDHYVQVDFSAFSSIVDAVGGVDVCLPKAADDPRSGLHLPAGVSHVNGVQALAYVRARYTLTGGSDLGRIHRQQQFLGSLADRVASSDVLADPARFSGLVRAAAASVRTDSALSTEEMLNLALAAKNLPRDRIRFVSMPLSDADYQAPGTGSTVLWDPAVSARLFDALRQDKPVAEVAASAVAAPGAADAPAATPTSGETSASAAKKHARKTHVAHPTPLAVRAADSDICR</sequence>
<accession>A0ABP5CYT3</accession>
<dbReference type="InterPro" id="IPR050922">
    <property type="entry name" value="LytR/CpsA/Psr_CW_biosynth"/>
</dbReference>
<organism evidence="4 5">
    <name type="scientific">Catenulispora subtropica</name>
    <dbReference type="NCBI Taxonomy" id="450798"/>
    <lineage>
        <taxon>Bacteria</taxon>
        <taxon>Bacillati</taxon>
        <taxon>Actinomycetota</taxon>
        <taxon>Actinomycetes</taxon>
        <taxon>Catenulisporales</taxon>
        <taxon>Catenulisporaceae</taxon>
        <taxon>Catenulispora</taxon>
    </lineage>
</organism>
<dbReference type="Pfam" id="PF03816">
    <property type="entry name" value="LytR_cpsA_psr"/>
    <property type="match status" value="1"/>
</dbReference>
<evidence type="ECO:0000313" key="4">
    <source>
        <dbReference type="EMBL" id="GAA1970807.1"/>
    </source>
</evidence>